<keyword evidence="5" id="KW-1185">Reference proteome</keyword>
<name>A0A2W7I9P4_9PROT</name>
<evidence type="ECO:0000256" key="2">
    <source>
        <dbReference type="SAM" id="MobiDB-lite"/>
    </source>
</evidence>
<comment type="caution">
    <text evidence="4">The sequence shown here is derived from an EMBL/GenBank/DDBJ whole genome shotgun (WGS) entry which is preliminary data.</text>
</comment>
<evidence type="ECO:0000256" key="3">
    <source>
        <dbReference type="SAM" id="Phobius"/>
    </source>
</evidence>
<evidence type="ECO:0000313" key="5">
    <source>
        <dbReference type="Proteomes" id="UP000249688"/>
    </source>
</evidence>
<keyword evidence="1" id="KW-0175">Coiled coil</keyword>
<dbReference type="RefSeq" id="WP_111398894.1">
    <property type="nucleotide sequence ID" value="NZ_QKYU01000015.1"/>
</dbReference>
<feature type="coiled-coil region" evidence="1">
    <location>
        <begin position="39"/>
        <end position="66"/>
    </location>
</feature>
<dbReference type="Proteomes" id="UP000249688">
    <property type="component" value="Unassembled WGS sequence"/>
</dbReference>
<gene>
    <name evidence="4" type="ORF">C8P66_11591</name>
</gene>
<sequence length="127" mass="13918">MVELVNRLAIPGLPDWSGLVLLGMLAVFGAAFLLMPFSVFGLKGRLEILEAQLDEIQAELRTLSVREQPQGRRISPDEGWAEPPIGPRIARTEAEAPSPAPPIPPPPAWPSARGRTEPRIDWPRSGR</sequence>
<dbReference type="EMBL" id="QKYU01000015">
    <property type="protein sequence ID" value="PZW43626.1"/>
    <property type="molecule type" value="Genomic_DNA"/>
</dbReference>
<dbReference type="OrthoDB" id="7266924at2"/>
<feature type="transmembrane region" description="Helical" evidence="3">
    <location>
        <begin position="20"/>
        <end position="42"/>
    </location>
</feature>
<keyword evidence="3" id="KW-1133">Transmembrane helix</keyword>
<organism evidence="4 5">
    <name type="scientific">Humitalea rosea</name>
    <dbReference type="NCBI Taxonomy" id="990373"/>
    <lineage>
        <taxon>Bacteria</taxon>
        <taxon>Pseudomonadati</taxon>
        <taxon>Pseudomonadota</taxon>
        <taxon>Alphaproteobacteria</taxon>
        <taxon>Acetobacterales</taxon>
        <taxon>Roseomonadaceae</taxon>
        <taxon>Humitalea</taxon>
    </lineage>
</organism>
<accession>A0A2W7I9P4</accession>
<feature type="compositionally biased region" description="Basic and acidic residues" evidence="2">
    <location>
        <begin position="114"/>
        <end position="127"/>
    </location>
</feature>
<keyword evidence="3" id="KW-0472">Membrane</keyword>
<evidence type="ECO:0000313" key="4">
    <source>
        <dbReference type="EMBL" id="PZW43626.1"/>
    </source>
</evidence>
<protein>
    <submittedName>
        <fullName evidence="4">Uncharacterized protein</fullName>
    </submittedName>
</protein>
<proteinExistence type="predicted"/>
<dbReference type="AlphaFoldDB" id="A0A2W7I9P4"/>
<keyword evidence="3" id="KW-0812">Transmembrane</keyword>
<reference evidence="4 5" key="1">
    <citation type="submission" date="2018-06" db="EMBL/GenBank/DDBJ databases">
        <title>Genomic Encyclopedia of Archaeal and Bacterial Type Strains, Phase II (KMG-II): from individual species to whole genera.</title>
        <authorList>
            <person name="Goeker M."/>
        </authorList>
    </citation>
    <scope>NUCLEOTIDE SEQUENCE [LARGE SCALE GENOMIC DNA]</scope>
    <source>
        <strain evidence="4 5">DSM 24525</strain>
    </source>
</reference>
<feature type="region of interest" description="Disordered" evidence="2">
    <location>
        <begin position="67"/>
        <end position="127"/>
    </location>
</feature>
<feature type="compositionally biased region" description="Pro residues" evidence="2">
    <location>
        <begin position="98"/>
        <end position="109"/>
    </location>
</feature>
<evidence type="ECO:0000256" key="1">
    <source>
        <dbReference type="SAM" id="Coils"/>
    </source>
</evidence>